<feature type="domain" description="PF0610-like rubredoxin-like zinc beta-ribbon C-terminal" evidence="1">
    <location>
        <begin position="69"/>
        <end position="107"/>
    </location>
</feature>
<dbReference type="AlphaFoldDB" id="A0A7C3SKH4"/>
<sequence>MSQGVEKTTRERLVEIFLRNPGVEFTLRDLLSMLSLGERDVERLLSDINHAAKTIRRATRNSAHLAMRPPMCRSCGYVFKDLETARIPSKCPKCKSERIAPPAFVLVRRD</sequence>
<comment type="caution">
    <text evidence="2">The sequence shown here is derived from an EMBL/GenBank/DDBJ whole genome shotgun (WGS) entry which is preliminary data.</text>
</comment>
<dbReference type="Pfam" id="PF23470">
    <property type="entry name" value="Zn_ribbon_PF0610"/>
    <property type="match status" value="1"/>
</dbReference>
<dbReference type="PANTHER" id="PTHR40663">
    <property type="match status" value="1"/>
</dbReference>
<dbReference type="InterPro" id="IPR057022">
    <property type="entry name" value="PF0610-like_Zn_ribbon_C"/>
</dbReference>
<name>A0A7C3SKH4_THEPE</name>
<dbReference type="SUPFAM" id="SSF46785">
    <property type="entry name" value="Winged helix' DNA-binding domain"/>
    <property type="match status" value="1"/>
</dbReference>
<dbReference type="InterPro" id="IPR038767">
    <property type="entry name" value="PF0610-like"/>
</dbReference>
<gene>
    <name evidence="2" type="ORF">ENV88_01415</name>
</gene>
<dbReference type="EMBL" id="DTIB01000032">
    <property type="protein sequence ID" value="HGB24713.1"/>
    <property type="molecule type" value="Genomic_DNA"/>
</dbReference>
<organism evidence="2">
    <name type="scientific">Thermofilum pendens</name>
    <dbReference type="NCBI Taxonomy" id="2269"/>
    <lineage>
        <taxon>Archaea</taxon>
        <taxon>Thermoproteota</taxon>
        <taxon>Thermoprotei</taxon>
        <taxon>Thermofilales</taxon>
        <taxon>Thermofilaceae</taxon>
        <taxon>Thermofilum</taxon>
    </lineage>
</organism>
<evidence type="ECO:0000313" key="2">
    <source>
        <dbReference type="EMBL" id="HGB24713.1"/>
    </source>
</evidence>
<dbReference type="InterPro" id="IPR036390">
    <property type="entry name" value="WH_DNA-bd_sf"/>
</dbReference>
<evidence type="ECO:0000259" key="1">
    <source>
        <dbReference type="Pfam" id="PF23470"/>
    </source>
</evidence>
<accession>A0A7C3SKH4</accession>
<reference evidence="2" key="1">
    <citation type="journal article" date="2020" name="mSystems">
        <title>Genome- and Community-Level Interaction Insights into Carbon Utilization and Element Cycling Functions of Hydrothermarchaeota in Hydrothermal Sediment.</title>
        <authorList>
            <person name="Zhou Z."/>
            <person name="Liu Y."/>
            <person name="Xu W."/>
            <person name="Pan J."/>
            <person name="Luo Z.H."/>
            <person name="Li M."/>
        </authorList>
    </citation>
    <scope>NUCLEOTIDE SEQUENCE [LARGE SCALE GENOMIC DNA]</scope>
    <source>
        <strain evidence="2">SpSt-8</strain>
    </source>
</reference>
<dbReference type="PANTHER" id="PTHR40663:SF2">
    <property type="entry name" value="TRANSCRIPTIONAL REGULATOR"/>
    <property type="match status" value="1"/>
</dbReference>
<protein>
    <submittedName>
        <fullName evidence="2">Transcriptional regulator</fullName>
    </submittedName>
</protein>
<proteinExistence type="predicted"/>